<comment type="caution">
    <text evidence="2">The sequence shown here is derived from an EMBL/GenBank/DDBJ whole genome shotgun (WGS) entry which is preliminary data.</text>
</comment>
<dbReference type="PANTHER" id="PTHR30546">
    <property type="entry name" value="FLAVODOXIN-RELATED PROTEIN WRBA-RELATED"/>
    <property type="match status" value="1"/>
</dbReference>
<dbReference type="Proteomes" id="UP000729402">
    <property type="component" value="Unassembled WGS sequence"/>
</dbReference>
<evidence type="ECO:0000313" key="2">
    <source>
        <dbReference type="EMBL" id="KAG8059249.1"/>
    </source>
</evidence>
<dbReference type="PANTHER" id="PTHR30546:SF7">
    <property type="entry name" value="NAD(P)H DEHYDROGENASE (QUINONE)"/>
    <property type="match status" value="1"/>
</dbReference>
<gene>
    <name evidence="2" type="ORF">GUJ93_ZPchr0002g25392</name>
</gene>
<organism evidence="2 3">
    <name type="scientific">Zizania palustris</name>
    <name type="common">Northern wild rice</name>
    <dbReference type="NCBI Taxonomy" id="103762"/>
    <lineage>
        <taxon>Eukaryota</taxon>
        <taxon>Viridiplantae</taxon>
        <taxon>Streptophyta</taxon>
        <taxon>Embryophyta</taxon>
        <taxon>Tracheophyta</taxon>
        <taxon>Spermatophyta</taxon>
        <taxon>Magnoliopsida</taxon>
        <taxon>Liliopsida</taxon>
        <taxon>Poales</taxon>
        <taxon>Poaceae</taxon>
        <taxon>BOP clade</taxon>
        <taxon>Oryzoideae</taxon>
        <taxon>Oryzeae</taxon>
        <taxon>Zizaniinae</taxon>
        <taxon>Zizania</taxon>
    </lineage>
</organism>
<evidence type="ECO:0000313" key="3">
    <source>
        <dbReference type="Proteomes" id="UP000729402"/>
    </source>
</evidence>
<accession>A0A8J5S2T5</accession>
<dbReference type="EMBL" id="JAAALK010000287">
    <property type="protein sequence ID" value="KAG8059249.1"/>
    <property type="molecule type" value="Genomic_DNA"/>
</dbReference>
<comment type="similarity">
    <text evidence="1">Belongs to the WrbA family.</text>
</comment>
<reference evidence="2" key="1">
    <citation type="journal article" date="2021" name="bioRxiv">
        <title>Whole Genome Assembly and Annotation of Northern Wild Rice, Zizania palustris L., Supports a Whole Genome Duplication in the Zizania Genus.</title>
        <authorList>
            <person name="Haas M."/>
            <person name="Kono T."/>
            <person name="Macchietto M."/>
            <person name="Millas R."/>
            <person name="McGilp L."/>
            <person name="Shao M."/>
            <person name="Duquette J."/>
            <person name="Hirsch C.N."/>
            <person name="Kimball J."/>
        </authorList>
    </citation>
    <scope>NUCLEOTIDE SEQUENCE</scope>
    <source>
        <tissue evidence="2">Fresh leaf tissue</tissue>
    </source>
</reference>
<dbReference type="GO" id="GO:0003955">
    <property type="term" value="F:NAD(P)H dehydrogenase (quinone) activity"/>
    <property type="evidence" value="ECO:0007669"/>
    <property type="project" value="TreeGrafter"/>
</dbReference>
<evidence type="ECO:0000256" key="1">
    <source>
        <dbReference type="ARBA" id="ARBA00006961"/>
    </source>
</evidence>
<sequence>MSAMEAMNGEDIPVIDLDELTGTDDFLFGFPARVLQRRLQATLRGDGSRTPSELELALTEHHGKYMATLVKRMVHGVA</sequence>
<keyword evidence="3" id="KW-1185">Reference proteome</keyword>
<protein>
    <submittedName>
        <fullName evidence="2">Uncharacterized protein</fullName>
    </submittedName>
</protein>
<dbReference type="OrthoDB" id="504689at2759"/>
<dbReference type="AlphaFoldDB" id="A0A8J5S2T5"/>
<dbReference type="GO" id="GO:0016020">
    <property type="term" value="C:membrane"/>
    <property type="evidence" value="ECO:0007669"/>
    <property type="project" value="TreeGrafter"/>
</dbReference>
<reference evidence="2" key="2">
    <citation type="submission" date="2021-02" db="EMBL/GenBank/DDBJ databases">
        <authorList>
            <person name="Kimball J.A."/>
            <person name="Haas M.W."/>
            <person name="Macchietto M."/>
            <person name="Kono T."/>
            <person name="Duquette J."/>
            <person name="Shao M."/>
        </authorList>
    </citation>
    <scope>NUCLEOTIDE SEQUENCE</scope>
    <source>
        <tissue evidence="2">Fresh leaf tissue</tissue>
    </source>
</reference>
<proteinExistence type="inferred from homology"/>
<name>A0A8J5S2T5_ZIZPA</name>